<gene>
    <name evidence="1" type="ORF">SAMN05444171_1177</name>
</gene>
<reference evidence="1 2" key="1">
    <citation type="submission" date="2016-10" db="EMBL/GenBank/DDBJ databases">
        <authorList>
            <person name="de Groot N.N."/>
        </authorList>
    </citation>
    <scope>NUCLEOTIDE SEQUENCE [LARGE SCALE GENOMIC DNA]</scope>
    <source>
        <strain evidence="1 2">GAS522</strain>
    </source>
</reference>
<dbReference type="Proteomes" id="UP000183208">
    <property type="component" value="Unassembled WGS sequence"/>
</dbReference>
<name>A0A1H4RPK1_9BRAD</name>
<accession>A0A1H4RPK1</accession>
<sequence>MTIDEDPEIEYSSLCEEVSRQGTTVKLQIYRLKGSAEGWSLEVVDHKNGSTVWEDLFATDQEAREEFYRTLELEGIHSFAEDRPSESLH</sequence>
<protein>
    <submittedName>
        <fullName evidence="1">Uncharacterized protein</fullName>
    </submittedName>
</protein>
<proteinExistence type="predicted"/>
<evidence type="ECO:0000313" key="2">
    <source>
        <dbReference type="Proteomes" id="UP000183208"/>
    </source>
</evidence>
<dbReference type="AlphaFoldDB" id="A0A1H4RPK1"/>
<dbReference type="OrthoDB" id="7864523at2"/>
<evidence type="ECO:0000313" key="1">
    <source>
        <dbReference type="EMBL" id="SEC33738.1"/>
    </source>
</evidence>
<dbReference type="RefSeq" id="WP_074816726.1">
    <property type="nucleotide sequence ID" value="NZ_FNTI01000001.1"/>
</dbReference>
<dbReference type="EMBL" id="FNTI01000001">
    <property type="protein sequence ID" value="SEC33738.1"/>
    <property type="molecule type" value="Genomic_DNA"/>
</dbReference>
<organism evidence="1 2">
    <name type="scientific">Bradyrhizobium lablabi</name>
    <dbReference type="NCBI Taxonomy" id="722472"/>
    <lineage>
        <taxon>Bacteria</taxon>
        <taxon>Pseudomonadati</taxon>
        <taxon>Pseudomonadota</taxon>
        <taxon>Alphaproteobacteria</taxon>
        <taxon>Hyphomicrobiales</taxon>
        <taxon>Nitrobacteraceae</taxon>
        <taxon>Bradyrhizobium</taxon>
    </lineage>
</organism>